<evidence type="ECO:0000256" key="1">
    <source>
        <dbReference type="SAM" id="Coils"/>
    </source>
</evidence>
<dbReference type="Proteomes" id="UP000366766">
    <property type="component" value="Unassembled WGS sequence"/>
</dbReference>
<proteinExistence type="predicted"/>
<gene>
    <name evidence="2" type="ORF">BWLFYP14_01901</name>
</gene>
<keyword evidence="1" id="KW-0175">Coiled coil</keyword>
<evidence type="ECO:0000313" key="2">
    <source>
        <dbReference type="EMBL" id="VUX65228.1"/>
    </source>
</evidence>
<organism evidence="2 3">
    <name type="scientific">Blautia wexlerae</name>
    <dbReference type="NCBI Taxonomy" id="418240"/>
    <lineage>
        <taxon>Bacteria</taxon>
        <taxon>Bacillati</taxon>
        <taxon>Bacillota</taxon>
        <taxon>Clostridia</taxon>
        <taxon>Lachnospirales</taxon>
        <taxon>Lachnospiraceae</taxon>
        <taxon>Blautia</taxon>
    </lineage>
</organism>
<keyword evidence="3" id="KW-1185">Reference proteome</keyword>
<name>A0A564WRY6_9FIRM</name>
<evidence type="ECO:0000313" key="3">
    <source>
        <dbReference type="Proteomes" id="UP000366766"/>
    </source>
</evidence>
<dbReference type="RefSeq" id="WP_118408460.1">
    <property type="nucleotide sequence ID" value="NZ_CABHOF010000037.1"/>
</dbReference>
<accession>A0A564WRY6</accession>
<feature type="coiled-coil region" evidence="1">
    <location>
        <begin position="22"/>
        <end position="49"/>
    </location>
</feature>
<sequence length="64" mass="7705">MQQNIEFERCIDFLVRMIDKYGAEVLRELEEEKQNKEEKEAQFPEIQNVNQTVAFSCIFKSNKF</sequence>
<dbReference type="EMBL" id="CABHOF010000037">
    <property type="protein sequence ID" value="VUX65228.1"/>
    <property type="molecule type" value="Genomic_DNA"/>
</dbReference>
<reference evidence="2 3" key="1">
    <citation type="submission" date="2019-07" db="EMBL/GenBank/DDBJ databases">
        <authorList>
            <person name="Chang H.-W."/>
            <person name="Raman A."/>
            <person name="Venkatesh S."/>
            <person name="Gehrig J."/>
        </authorList>
    </citation>
    <scope>NUCLEOTIDE SEQUENCE [LARGE SCALE GENOMIC DNA]</scope>
    <source>
        <strain evidence="2">Blautia_wexlerae_LFYP_14</strain>
    </source>
</reference>
<protein>
    <submittedName>
        <fullName evidence="2">Uncharacterized protein</fullName>
    </submittedName>
</protein>
<dbReference type="AlphaFoldDB" id="A0A564WRY6"/>